<dbReference type="EMBL" id="BK032514">
    <property type="protein sequence ID" value="DAF45517.1"/>
    <property type="molecule type" value="Genomic_DNA"/>
</dbReference>
<accession>A0A8S5S3C6</accession>
<evidence type="ECO:0000313" key="1">
    <source>
        <dbReference type="EMBL" id="DAF45517.1"/>
    </source>
</evidence>
<reference evidence="1" key="1">
    <citation type="journal article" date="2021" name="Proc. Natl. Acad. Sci. U.S.A.">
        <title>A Catalog of Tens of Thousands of Viruses from Human Metagenomes Reveals Hidden Associations with Chronic Diseases.</title>
        <authorList>
            <person name="Tisza M.J."/>
            <person name="Buck C.B."/>
        </authorList>
    </citation>
    <scope>NUCLEOTIDE SEQUENCE</scope>
    <source>
        <strain evidence="1">CtBLh2</strain>
    </source>
</reference>
<name>A0A8S5S3C6_9CAUD</name>
<sequence>MARPAYRNRNLQNGVTMARERIDDWMQMAKDLARAERELQIEHWVYITFEYREDDRSRVVLHKIDMPRRMLDRWRWLVEWRRAKYVCQYPRKGVQVYHCYYDKRTGLQTGFGSLLSCVAAAKAQITKIGRKMEEYVSYMSGNDLFFDPTTDEKLRCAKKKLAQKRAKFAELCALLQSEVAKHRANPGIYKLFIGFRKLGEFTDIPQARKFAEESGETGTFNLIGDCFRDSWYQSKRIGEAGN</sequence>
<organism evidence="1">
    <name type="scientific">Siphoviridae sp. ctBLh2</name>
    <dbReference type="NCBI Taxonomy" id="2827803"/>
    <lineage>
        <taxon>Viruses</taxon>
        <taxon>Duplodnaviria</taxon>
        <taxon>Heunggongvirae</taxon>
        <taxon>Uroviricota</taxon>
        <taxon>Caudoviricetes</taxon>
    </lineage>
</organism>
<protein>
    <submittedName>
        <fullName evidence="1">Uncharacterized protein</fullName>
    </submittedName>
</protein>
<proteinExistence type="predicted"/>